<dbReference type="RefSeq" id="WP_149842056.1">
    <property type="nucleotide sequence ID" value="NZ_VUOC01000004.1"/>
</dbReference>
<gene>
    <name evidence="2" type="ORF">F0L74_32625</name>
</gene>
<protein>
    <recommendedName>
        <fullName evidence="4">NIPSNAP protein</fullName>
    </recommendedName>
</protein>
<feature type="chain" id="PRO_5022806699" description="NIPSNAP protein" evidence="1">
    <location>
        <begin position="19"/>
        <end position="224"/>
    </location>
</feature>
<evidence type="ECO:0008006" key="4">
    <source>
        <dbReference type="Google" id="ProtNLM"/>
    </source>
</evidence>
<organism evidence="2 3">
    <name type="scientific">Chitinophaga agrisoli</name>
    <dbReference type="NCBI Taxonomy" id="2607653"/>
    <lineage>
        <taxon>Bacteria</taxon>
        <taxon>Pseudomonadati</taxon>
        <taxon>Bacteroidota</taxon>
        <taxon>Chitinophagia</taxon>
        <taxon>Chitinophagales</taxon>
        <taxon>Chitinophagaceae</taxon>
        <taxon>Chitinophaga</taxon>
    </lineage>
</organism>
<keyword evidence="1" id="KW-0732">Signal</keyword>
<evidence type="ECO:0000313" key="3">
    <source>
        <dbReference type="Proteomes" id="UP000324611"/>
    </source>
</evidence>
<sequence>MKLLPFLPFLLLTHAVLAQSSVAQFAIWRPKDGTTASFEKGYQQHLLWHKTHGDTWSWYGWFISSGPRLGQFVDASFDHAWSDFDHPVDPAGDGADNQLHVYPFGEIQTVFKTVLIKSLSTGDSRSLQSKFIRLITLQVTDINSGIQVLEQFKRSYQPLQHFLVYKLADGGSLNQLMIMWGFSTFEDYGKSEALQEALYKAGTTIRSITSETLVYRANMSLFPQ</sequence>
<dbReference type="Proteomes" id="UP000324611">
    <property type="component" value="Unassembled WGS sequence"/>
</dbReference>
<reference evidence="2 3" key="1">
    <citation type="submission" date="2019-09" db="EMBL/GenBank/DDBJ databases">
        <title>Chitinophaga ginsengihumi sp. nov., isolated from soil of ginseng rhizosphere.</title>
        <authorList>
            <person name="Lee J."/>
        </authorList>
    </citation>
    <scope>NUCLEOTIDE SEQUENCE [LARGE SCALE GENOMIC DNA]</scope>
    <source>
        <strain evidence="2 3">BN140078</strain>
    </source>
</reference>
<evidence type="ECO:0000313" key="2">
    <source>
        <dbReference type="EMBL" id="KAA2240877.1"/>
    </source>
</evidence>
<keyword evidence="3" id="KW-1185">Reference proteome</keyword>
<dbReference type="AlphaFoldDB" id="A0A5B2VRP9"/>
<evidence type="ECO:0000256" key="1">
    <source>
        <dbReference type="SAM" id="SignalP"/>
    </source>
</evidence>
<feature type="signal peptide" evidence="1">
    <location>
        <begin position="1"/>
        <end position="18"/>
    </location>
</feature>
<dbReference type="EMBL" id="VUOC01000004">
    <property type="protein sequence ID" value="KAA2240877.1"/>
    <property type="molecule type" value="Genomic_DNA"/>
</dbReference>
<name>A0A5B2VRP9_9BACT</name>
<reference evidence="2 3" key="2">
    <citation type="submission" date="2019-09" db="EMBL/GenBank/DDBJ databases">
        <authorList>
            <person name="Jin C."/>
        </authorList>
    </citation>
    <scope>NUCLEOTIDE SEQUENCE [LARGE SCALE GENOMIC DNA]</scope>
    <source>
        <strain evidence="2 3">BN140078</strain>
    </source>
</reference>
<accession>A0A5B2VRP9</accession>
<proteinExistence type="predicted"/>
<comment type="caution">
    <text evidence="2">The sequence shown here is derived from an EMBL/GenBank/DDBJ whole genome shotgun (WGS) entry which is preliminary data.</text>
</comment>